<evidence type="ECO:0000313" key="2">
    <source>
        <dbReference type="Proteomes" id="UP000218334"/>
    </source>
</evidence>
<evidence type="ECO:0000313" key="1">
    <source>
        <dbReference type="EMBL" id="PBK62048.1"/>
    </source>
</evidence>
<dbReference type="EMBL" id="KZ293470">
    <property type="protein sequence ID" value="PBK62048.1"/>
    <property type="molecule type" value="Genomic_DNA"/>
</dbReference>
<dbReference type="AlphaFoldDB" id="A0A2H3B7N1"/>
<dbReference type="Proteomes" id="UP000218334">
    <property type="component" value="Unassembled WGS sequence"/>
</dbReference>
<proteinExistence type="predicted"/>
<reference evidence="2" key="1">
    <citation type="journal article" date="2017" name="Nat. Ecol. Evol.">
        <title>Genome expansion and lineage-specific genetic innovations in the forest pathogenic fungi Armillaria.</title>
        <authorList>
            <person name="Sipos G."/>
            <person name="Prasanna A.N."/>
            <person name="Walter M.C."/>
            <person name="O'Connor E."/>
            <person name="Balint B."/>
            <person name="Krizsan K."/>
            <person name="Kiss B."/>
            <person name="Hess J."/>
            <person name="Varga T."/>
            <person name="Slot J."/>
            <person name="Riley R."/>
            <person name="Boka B."/>
            <person name="Rigling D."/>
            <person name="Barry K."/>
            <person name="Lee J."/>
            <person name="Mihaltcheva S."/>
            <person name="LaButti K."/>
            <person name="Lipzen A."/>
            <person name="Waldron R."/>
            <person name="Moloney N.M."/>
            <person name="Sperisen C."/>
            <person name="Kredics L."/>
            <person name="Vagvoelgyi C."/>
            <person name="Patrignani A."/>
            <person name="Fitzpatrick D."/>
            <person name="Nagy I."/>
            <person name="Doyle S."/>
            <person name="Anderson J.B."/>
            <person name="Grigoriev I.V."/>
            <person name="Gueldener U."/>
            <person name="Muensterkoetter M."/>
            <person name="Nagy L.G."/>
        </authorList>
    </citation>
    <scope>NUCLEOTIDE SEQUENCE [LARGE SCALE GENOMIC DNA]</scope>
    <source>
        <strain evidence="2">28-4</strain>
    </source>
</reference>
<name>A0A2H3B7N1_9AGAR</name>
<organism evidence="1 2">
    <name type="scientific">Armillaria solidipes</name>
    <dbReference type="NCBI Taxonomy" id="1076256"/>
    <lineage>
        <taxon>Eukaryota</taxon>
        <taxon>Fungi</taxon>
        <taxon>Dikarya</taxon>
        <taxon>Basidiomycota</taxon>
        <taxon>Agaricomycotina</taxon>
        <taxon>Agaricomycetes</taxon>
        <taxon>Agaricomycetidae</taxon>
        <taxon>Agaricales</taxon>
        <taxon>Marasmiineae</taxon>
        <taxon>Physalacriaceae</taxon>
        <taxon>Armillaria</taxon>
    </lineage>
</organism>
<gene>
    <name evidence="1" type="ORF">ARMSODRAFT_981034</name>
</gene>
<sequence length="184" mass="21785">MPARTRFEKQRVVVVIAVIEVETLFFLHEPLLRQRDDFPRRQRRNNIMSDLLHEEIVEWETWQEWEPEGDDVGLVIKPCVELNLGLPGDAVFPRSIWRSLKVEWWRRMWRSKQGSAKSKARRLSIRIANIMHAEVSVQHRPRGSKKIAGSSPSAGTHWLERIVRRERRDFNVIHIHQLCMLLDG</sequence>
<keyword evidence="2" id="KW-1185">Reference proteome</keyword>
<accession>A0A2H3B7N1</accession>
<protein>
    <submittedName>
        <fullName evidence="1">Uncharacterized protein</fullName>
    </submittedName>
</protein>